<gene>
    <name evidence="1" type="ORF">A605_02240</name>
</gene>
<dbReference type="HOGENOM" id="CLU_319298_0_0_11"/>
<dbReference type="AlphaFoldDB" id="M1NPN3"/>
<dbReference type="OrthoDB" id="3754030at2"/>
<dbReference type="RefSeq" id="WP_015399885.1">
    <property type="nucleotide sequence ID" value="NC_020302.1"/>
</dbReference>
<proteinExistence type="predicted"/>
<accession>M1NPN3</accession>
<dbReference type="STRING" id="1121362.A605_02240"/>
<reference evidence="1 2" key="1">
    <citation type="journal article" date="2012" name="Stand. Genomic Sci.">
        <title>Genome sequence of the halotolerant bacterium Corynebacterium halotolerans type strain YIM 70093(T) (= DSM 44683(T)).</title>
        <authorList>
            <person name="Ruckert C."/>
            <person name="Albersmeier A."/>
            <person name="Al-Dilaimi A."/>
            <person name="Niehaus K."/>
            <person name="Szczepanowski R."/>
            <person name="Kalinowski J."/>
        </authorList>
    </citation>
    <scope>NUCLEOTIDE SEQUENCE [LARGE SCALE GENOMIC DNA]</scope>
    <source>
        <strain evidence="1">YIM 70093</strain>
    </source>
</reference>
<evidence type="ECO:0000313" key="2">
    <source>
        <dbReference type="Proteomes" id="UP000011723"/>
    </source>
</evidence>
<name>M1NPN3_9CORY</name>
<sequence>MADTIITGGGSGTATWAAHSHCGRFRGTDPVITGTTRRALAAELGHPDVSSGIPQARWTRALTFERVCHDEAFAGELVARATGWAGEGFAEPEAVATADCRGSVDTTARQLEAAVERAAQGEATLLYQPAVPFPGVPGGADATGVHPDLVVVAARGTGAALIVGDVKDYERIRSRIDDARLMKGFLQVAMGALAFDRWDGLPTGLTVSRHGFLAVPRSVFLQPAVEVEDLRDYLTEVQLQIDSRRAAAEDAEGAGAGSARQLVEHLHGAFDPDTCPSCSLFNYCRQELQVAADPEALLVEIGVPETERASVAPVLRGDQPPAGAKASTVKRLRATLDGRVANSDQRRLDPLGAAGTVSVVAVKSDAAALGYHGLGVRRHTADGPTPWEFRVFTEPQNDATRRKVMAMIGHELELAMAERARAGADPDPVHVVVPDQATSDLLASTADLLAGVELSRLRWRRDEEMGREALTYNGDPAVMPRELDPQARTAVSFLLEQDRARMLQTRQPVVDATRVLNRHFIPGGAAMLARRLDYVVRWALAEEVLDHRQVAREIEGSVHTPGARLSNQASDELHAALDRRRTDGTAPEYTSLVEAELRYRAKTLDQAVRALERVGVSRFAAAVRSFEGDAQAVWRRRRDFRASDLVRFGRTHPYWRNRLVDVIQSDTTCTAQVDILTSPLQAQDAANDAGNRQVTSAEVTGLEPLTLRVASRRFTDGTGVVMVSRNGAAWVEGDTAEIELMKGAVKLKNFPQGGLSAVGDAASSRVFVWSPATDPQLAVGDRLVLVNLDFFDAKKKWFNIPRPARDELGAPKPDCEPESYAGNPEEHQWCCRPHEVAEAEFADELALRRGRNELNPQAWPPLRDADGFEVAPADKPTAATVTVTVTPAPEGLTVDELE</sequence>
<organism evidence="1 2">
    <name type="scientific">Corynebacterium halotolerans YIM 70093 = DSM 44683</name>
    <dbReference type="NCBI Taxonomy" id="1121362"/>
    <lineage>
        <taxon>Bacteria</taxon>
        <taxon>Bacillati</taxon>
        <taxon>Actinomycetota</taxon>
        <taxon>Actinomycetes</taxon>
        <taxon>Mycobacteriales</taxon>
        <taxon>Corynebacteriaceae</taxon>
        <taxon>Corynebacterium</taxon>
    </lineage>
</organism>
<dbReference type="eggNOG" id="ENOG502Z8UM">
    <property type="taxonomic scope" value="Bacteria"/>
</dbReference>
<keyword evidence="2" id="KW-1185">Reference proteome</keyword>
<dbReference type="Proteomes" id="UP000011723">
    <property type="component" value="Chromosome"/>
</dbReference>
<dbReference type="KEGG" id="chn:A605_02240"/>
<protein>
    <submittedName>
        <fullName evidence="1">Uncharacterized protein</fullName>
    </submittedName>
</protein>
<evidence type="ECO:0000313" key="1">
    <source>
        <dbReference type="EMBL" id="AGF71462.1"/>
    </source>
</evidence>
<dbReference type="PATRIC" id="fig|1121362.3.peg.446"/>
<dbReference type="EMBL" id="CP003697">
    <property type="protein sequence ID" value="AGF71462.1"/>
    <property type="molecule type" value="Genomic_DNA"/>
</dbReference>